<comment type="caution">
    <text evidence="15">The sequence shown here is derived from an EMBL/GenBank/DDBJ whole genome shotgun (WGS) entry which is preliminary data.</text>
</comment>
<evidence type="ECO:0000259" key="14">
    <source>
        <dbReference type="PROSITE" id="PS50156"/>
    </source>
</evidence>
<dbReference type="Pfam" id="PF16414">
    <property type="entry name" value="NPC1_N"/>
    <property type="match status" value="1"/>
</dbReference>
<evidence type="ECO:0000256" key="10">
    <source>
        <dbReference type="ARBA" id="ARBA00023136"/>
    </source>
</evidence>
<feature type="transmembrane region" description="Helical" evidence="13">
    <location>
        <begin position="1571"/>
        <end position="1600"/>
    </location>
</feature>
<comment type="similarity">
    <text evidence="2">Belongs to the patched family.</text>
</comment>
<dbReference type="Gene3D" id="1.20.1640.10">
    <property type="entry name" value="Multidrug efflux transporter AcrB transmembrane domain"/>
    <property type="match status" value="2"/>
</dbReference>
<dbReference type="Proteomes" id="UP000243515">
    <property type="component" value="Unassembled WGS sequence"/>
</dbReference>
<feature type="transmembrane region" description="Helical" evidence="13">
    <location>
        <begin position="1612"/>
        <end position="1635"/>
    </location>
</feature>
<dbReference type="PANTHER" id="PTHR45727:SF2">
    <property type="entry name" value="NPC INTRACELLULAR CHOLESTEROL TRANSPORTER 1"/>
    <property type="match status" value="1"/>
</dbReference>
<evidence type="ECO:0000313" key="15">
    <source>
        <dbReference type="EMBL" id="OXV10258.1"/>
    </source>
</evidence>
<dbReference type="FunFam" id="1.20.1640.10:FF:000008">
    <property type="entry name" value="NPC intracellular cholesterol transporter 1"/>
    <property type="match status" value="1"/>
</dbReference>
<evidence type="ECO:0000256" key="1">
    <source>
        <dbReference type="ARBA" id="ARBA00004127"/>
    </source>
</evidence>
<proteinExistence type="inferred from homology"/>
<feature type="transmembrane region" description="Helical" evidence="13">
    <location>
        <begin position="757"/>
        <end position="777"/>
    </location>
</feature>
<evidence type="ECO:0000256" key="9">
    <source>
        <dbReference type="ARBA" id="ARBA00023098"/>
    </source>
</evidence>
<feature type="transmembrane region" description="Helical" evidence="13">
    <location>
        <begin position="1035"/>
        <end position="1059"/>
    </location>
</feature>
<feature type="domain" description="SSD" evidence="14">
    <location>
        <begin position="993"/>
        <end position="1167"/>
    </location>
</feature>
<organism evidence="15 16">
    <name type="scientific">Elaphomyces granulatus</name>
    <dbReference type="NCBI Taxonomy" id="519963"/>
    <lineage>
        <taxon>Eukaryota</taxon>
        <taxon>Fungi</taxon>
        <taxon>Dikarya</taxon>
        <taxon>Ascomycota</taxon>
        <taxon>Pezizomycotina</taxon>
        <taxon>Eurotiomycetes</taxon>
        <taxon>Eurotiomycetidae</taxon>
        <taxon>Eurotiales</taxon>
        <taxon>Elaphomycetaceae</taxon>
        <taxon>Elaphomyces</taxon>
    </lineage>
</organism>
<feature type="transmembrane region" description="Helical" evidence="13">
    <location>
        <begin position="1528"/>
        <end position="1550"/>
    </location>
</feature>
<keyword evidence="4 13" id="KW-0812">Transmembrane</keyword>
<dbReference type="InterPro" id="IPR002347">
    <property type="entry name" value="SDR_fam"/>
</dbReference>
<dbReference type="EMBL" id="NPHW01003035">
    <property type="protein sequence ID" value="OXV10258.1"/>
    <property type="molecule type" value="Genomic_DNA"/>
</dbReference>
<keyword evidence="9" id="KW-0443">Lipid metabolism</keyword>
<dbReference type="OrthoDB" id="6510177at2759"/>
<feature type="transmembrane region" description="Helical" evidence="13">
    <location>
        <begin position="1065"/>
        <end position="1087"/>
    </location>
</feature>
<evidence type="ECO:0000256" key="13">
    <source>
        <dbReference type="SAM" id="Phobius"/>
    </source>
</evidence>
<dbReference type="GO" id="GO:0015918">
    <property type="term" value="P:sterol transport"/>
    <property type="evidence" value="ECO:0007669"/>
    <property type="project" value="UniProtKB-ARBA"/>
</dbReference>
<keyword evidence="3" id="KW-0813">Transport</keyword>
<evidence type="ECO:0000256" key="7">
    <source>
        <dbReference type="ARBA" id="ARBA00022989"/>
    </source>
</evidence>
<evidence type="ECO:0000256" key="5">
    <source>
        <dbReference type="ARBA" id="ARBA00022729"/>
    </source>
</evidence>
<feature type="transmembrane region" description="Helical" evidence="13">
    <location>
        <begin position="1142"/>
        <end position="1167"/>
    </location>
</feature>
<dbReference type="Pfam" id="PF13561">
    <property type="entry name" value="adh_short_C2"/>
    <property type="match status" value="1"/>
</dbReference>
<evidence type="ECO:0000256" key="4">
    <source>
        <dbReference type="ARBA" id="ARBA00022692"/>
    </source>
</evidence>
<keyword evidence="5" id="KW-0732">Signal</keyword>
<accession>A0A232M1Q4</accession>
<dbReference type="Pfam" id="PF22314">
    <property type="entry name" value="NPC1_MLD"/>
    <property type="match status" value="1"/>
</dbReference>
<dbReference type="InterPro" id="IPR036291">
    <property type="entry name" value="NAD(P)-bd_dom_sf"/>
</dbReference>
<comment type="subcellular location">
    <subcellularLocation>
        <location evidence="1">Endomembrane system</location>
        <topology evidence="1">Multi-pass membrane protein</topology>
    </subcellularLocation>
</comment>
<feature type="transmembrane region" description="Helical" evidence="13">
    <location>
        <begin position="1499"/>
        <end position="1522"/>
    </location>
</feature>
<keyword evidence="6" id="KW-0521">NADP</keyword>
<dbReference type="PRINTS" id="PR00081">
    <property type="entry name" value="GDHRDH"/>
</dbReference>
<dbReference type="SUPFAM" id="SSF82866">
    <property type="entry name" value="Multidrug efflux transporter AcrB transmembrane domain"/>
    <property type="match status" value="2"/>
</dbReference>
<evidence type="ECO:0000256" key="6">
    <source>
        <dbReference type="ARBA" id="ARBA00022857"/>
    </source>
</evidence>
<evidence type="ECO:0000256" key="12">
    <source>
        <dbReference type="ARBA" id="ARBA00023180"/>
    </source>
</evidence>
<keyword evidence="12" id="KW-0325">Glycoprotein</keyword>
<dbReference type="InterPro" id="IPR032190">
    <property type="entry name" value="NPC1_N"/>
</dbReference>
<protein>
    <recommendedName>
        <fullName evidence="14">SSD domain-containing protein</fullName>
    </recommendedName>
</protein>
<evidence type="ECO:0000256" key="3">
    <source>
        <dbReference type="ARBA" id="ARBA00022448"/>
    </source>
</evidence>
<dbReference type="InterPro" id="IPR000731">
    <property type="entry name" value="SSD"/>
</dbReference>
<dbReference type="InterPro" id="IPR053958">
    <property type="entry name" value="HMGCR/SNAP/NPC1-like_SSD"/>
</dbReference>
<dbReference type="InterPro" id="IPR020904">
    <property type="entry name" value="Sc_DH/Rdtase_CS"/>
</dbReference>
<dbReference type="PROSITE" id="PS50156">
    <property type="entry name" value="SSD"/>
    <property type="match status" value="1"/>
</dbReference>
<gene>
    <name evidence="15" type="ORF">Egran_01981</name>
</gene>
<evidence type="ECO:0000256" key="8">
    <source>
        <dbReference type="ARBA" id="ARBA00023055"/>
    </source>
</evidence>
<dbReference type="InterPro" id="IPR053956">
    <property type="entry name" value="NPC1_MLD"/>
</dbReference>
<dbReference type="PROSITE" id="PS00061">
    <property type="entry name" value="ADH_SHORT"/>
    <property type="match status" value="1"/>
</dbReference>
<dbReference type="GO" id="GO:0016020">
    <property type="term" value="C:membrane"/>
    <property type="evidence" value="ECO:0007669"/>
    <property type="project" value="TreeGrafter"/>
</dbReference>
<name>A0A232M1Q4_9EURO</name>
<keyword evidence="10 13" id="KW-0472">Membrane</keyword>
<keyword evidence="16" id="KW-1185">Reference proteome</keyword>
<evidence type="ECO:0000256" key="2">
    <source>
        <dbReference type="ARBA" id="ARBA00005585"/>
    </source>
</evidence>
<feature type="transmembrane region" description="Helical" evidence="13">
    <location>
        <begin position="998"/>
        <end position="1023"/>
    </location>
</feature>
<sequence>MVEIIENKPMAEQEQIPLPPLPSIVHVPAVHVPWMQLGELDVTASQTPPPQPFPEESRPAERAAMRFAVNGNAILTGGAGTLALASARALLEHGLSGLALLDLPAALGKSKPAIDALCADFPKIPIVTEACDVTNEKEVHDAVGRAKDQLCGLDILCCFAGMVKTVAAEDLTIAEWRKVLDVNTTGSWIAAQAVGKCGFPGFPSFLSLLLCFWAPIHLIASGRGGRIVFISSISGHRVNYPQPQVAYNVSKAAVLHLRNSLAAEWTRHGIRVNSISPGYMDTALNEGDQLAAFRQVWADRNPMRRMGTPQELTGPVVFLCSDIGSSYVNGADLVVDGECRSAAEAEPTSPRRNLTSSTNLILNTRRGISGWSGHREEGVERSRGSTVADLVLEEVAALVRMRVLGSSSSWSVILASLSLPALVLAQGETQLHEEGRCAIRRHCGKKSIFGGDLPCPDNGLAEEPGRNVRQKLVGLCGEKWNQGPVCCVEGQVDALSRSLKLAEGIIASCPACRENFFNIFCTFTCSPNQSLFVNVTQTEKGSSGKEMVTELENLWSEEYQSGFYDSCKNVKNGASGGKAIDFIGGGAPNYTKFMKFLGDKKLLGSPFQINFLTEPNGLDAQGMRALSAKPKACYDPDPAFRCSCIDCPDVCPELPAVAEPEQCRVGLLPCLSLAVILIYSVFLLLLILASSYRAYRERRFRKPERVRLLQDPSPSDDEDEGDLVRNGGYLEPSYRAYRLNSICDRAFSRLGAVCARFPGLTIGTSFMVVVVLSFGWFRFAVETDPVRLWVSPSSEVAQEKEYFDSNFGPFYRAEQAFLVNDTGPVMSYETLSWWCDVESRVRRMISLNRGLSLDDVCFKPTGNACVVESLTGYFGGSFSSVPIDWRERVSHCATSPGDVKCLPDFQQPLKPTMILGGYEDTGNVLDARALISTWVVNNYAQGTEGEARAMDWEDSLRRVLDVVQEEANERGLRVSFTTESSIQQELNKSSNTDARIVLISYAIMFIYASLALGSATVTWKAVLTNPANILVQSKFTLAVVGILIVIMSVSASVGAFSAVGIKATLIIAEVIPFLVLAVGVDNIFLIVHEFERVNISHQDEEIDERVARTVGRMGPSILLSAVTETMAFSMGAFVGMPAVKNFAAYAAGAVFINAVLQVTMFVSVLALNQRRVESLRADCLPCLTVRKATSSGLPDSHMYEDVAEEGVVQQFIRRFYAPALLGRKVKATVVILFLGLFTAGLSLMPEVNLGLDQRIALPSDSYLIQYFNDLDAYFETGPPVYFVTRDVNVTKRIHQQQLCGRFTTCEEFSLAFVLEQESKRPNVSYLSGSTASWIDDFFYWLNPQQNCCKENGNICFEDREPPWNITLYGMPEGLEFIHYLKSWITASTDASCPLGGRAAYSNALLIDSSRLMTNATHFRTSHTPMKSQEDFINSYTAARRIASGISKDHQIDVFPYSKFYIFFDQYVSIIQLTGTLLGAAIAIVFVVTSILLGSTATGALVTTTVIMIVVDVIGAMAVTGVSLNAVSLVNLVICVGIGVEFCAHMARAFMFPSRAIMDSAPTKFRGKDARAWTAMVNVGSSVFTGITITKFLGVCVLAFTRSKIFEVYYFRVWLALVVFASTHALILLPVVLSYFGGEGYADPESDGGLEENIASRGYRSLLIDQEYDSDND</sequence>
<feature type="transmembrane region" description="Helical" evidence="13">
    <location>
        <begin position="1466"/>
        <end position="1492"/>
    </location>
</feature>
<reference evidence="15 16" key="1">
    <citation type="journal article" date="2015" name="Environ. Microbiol.">
        <title>Metagenome sequence of Elaphomyces granulatus from sporocarp tissue reveals Ascomycota ectomycorrhizal fingerprints of genome expansion and a Proteobacteria-rich microbiome.</title>
        <authorList>
            <person name="Quandt C.A."/>
            <person name="Kohler A."/>
            <person name="Hesse C.N."/>
            <person name="Sharpton T.J."/>
            <person name="Martin F."/>
            <person name="Spatafora J.W."/>
        </authorList>
    </citation>
    <scope>NUCLEOTIDE SEQUENCE [LARGE SCALE GENOMIC DNA]</scope>
    <source>
        <strain evidence="15 16">OSC145934</strain>
    </source>
</reference>
<feature type="transmembrane region" description="Helical" evidence="13">
    <location>
        <begin position="671"/>
        <end position="695"/>
    </location>
</feature>
<dbReference type="Gene3D" id="3.40.50.720">
    <property type="entry name" value="NAD(P)-binding Rossmann-like Domain"/>
    <property type="match status" value="1"/>
</dbReference>
<dbReference type="SUPFAM" id="SSF51735">
    <property type="entry name" value="NAD(P)-binding Rossmann-fold domains"/>
    <property type="match status" value="1"/>
</dbReference>
<dbReference type="GO" id="GO:0032934">
    <property type="term" value="F:sterol binding"/>
    <property type="evidence" value="ECO:0007669"/>
    <property type="project" value="TreeGrafter"/>
</dbReference>
<keyword evidence="7 13" id="KW-1133">Transmembrane helix</keyword>
<dbReference type="PANTHER" id="PTHR45727">
    <property type="entry name" value="NPC INTRACELLULAR CHOLESTEROL TRANSPORTER 1"/>
    <property type="match status" value="1"/>
</dbReference>
<dbReference type="GO" id="GO:0006629">
    <property type="term" value="P:lipid metabolic process"/>
    <property type="evidence" value="ECO:0007669"/>
    <property type="project" value="UniProtKB-KW"/>
</dbReference>
<keyword evidence="8" id="KW-0445">Lipid transport</keyword>
<keyword evidence="11" id="KW-1015">Disulfide bond</keyword>
<dbReference type="Pfam" id="PF12349">
    <property type="entry name" value="Sterol-sensing"/>
    <property type="match status" value="1"/>
</dbReference>
<evidence type="ECO:0000256" key="11">
    <source>
        <dbReference type="ARBA" id="ARBA00023157"/>
    </source>
</evidence>
<dbReference type="FunFam" id="1.20.1640.10:FF:000029">
    <property type="entry name" value="Putative Patched sphingolipid transporter"/>
    <property type="match status" value="1"/>
</dbReference>
<feature type="transmembrane region" description="Helical" evidence="13">
    <location>
        <begin position="1117"/>
        <end position="1136"/>
    </location>
</feature>
<dbReference type="Pfam" id="PF00106">
    <property type="entry name" value="adh_short"/>
    <property type="match status" value="1"/>
</dbReference>
<evidence type="ECO:0000313" key="16">
    <source>
        <dbReference type="Proteomes" id="UP000243515"/>
    </source>
</evidence>
<dbReference type="GO" id="GO:0012505">
    <property type="term" value="C:endomembrane system"/>
    <property type="evidence" value="ECO:0007669"/>
    <property type="project" value="UniProtKB-SubCell"/>
</dbReference>